<evidence type="ECO:0000313" key="11">
    <source>
        <dbReference type="EMBL" id="MFC3156234.1"/>
    </source>
</evidence>
<evidence type="ECO:0000256" key="6">
    <source>
        <dbReference type="ARBA" id="ARBA00022692"/>
    </source>
</evidence>
<dbReference type="Pfam" id="PF03544">
    <property type="entry name" value="TonB_C"/>
    <property type="match status" value="1"/>
</dbReference>
<name>A0ABV7HU96_9GAMM</name>
<dbReference type="PANTHER" id="PTHR33446">
    <property type="entry name" value="PROTEIN TONB-RELATED"/>
    <property type="match status" value="1"/>
</dbReference>
<evidence type="ECO:0000256" key="1">
    <source>
        <dbReference type="ARBA" id="ARBA00004383"/>
    </source>
</evidence>
<keyword evidence="12" id="KW-1185">Reference proteome</keyword>
<evidence type="ECO:0000256" key="2">
    <source>
        <dbReference type="ARBA" id="ARBA00006555"/>
    </source>
</evidence>
<evidence type="ECO:0000313" key="12">
    <source>
        <dbReference type="Proteomes" id="UP001595548"/>
    </source>
</evidence>
<dbReference type="NCBIfam" id="TIGR01352">
    <property type="entry name" value="tonB_Cterm"/>
    <property type="match status" value="1"/>
</dbReference>
<dbReference type="PROSITE" id="PS52015">
    <property type="entry name" value="TONB_CTD"/>
    <property type="match status" value="1"/>
</dbReference>
<comment type="caution">
    <text evidence="11">The sequence shown here is derived from an EMBL/GenBank/DDBJ whole genome shotgun (WGS) entry which is preliminary data.</text>
</comment>
<dbReference type="InterPro" id="IPR051045">
    <property type="entry name" value="TonB-dependent_transducer"/>
</dbReference>
<feature type="domain" description="TonB C-terminal" evidence="10">
    <location>
        <begin position="109"/>
        <end position="205"/>
    </location>
</feature>
<dbReference type="EMBL" id="JBHRTL010000029">
    <property type="protein sequence ID" value="MFC3156234.1"/>
    <property type="molecule type" value="Genomic_DNA"/>
</dbReference>
<comment type="similarity">
    <text evidence="2">Belongs to the TonB family.</text>
</comment>
<dbReference type="Gene3D" id="3.30.1150.10">
    <property type="match status" value="1"/>
</dbReference>
<gene>
    <name evidence="11" type="ORF">ACFOEB_13570</name>
</gene>
<reference evidence="12" key="1">
    <citation type="journal article" date="2019" name="Int. J. Syst. Evol. Microbiol.">
        <title>The Global Catalogue of Microorganisms (GCM) 10K type strain sequencing project: providing services to taxonomists for standard genome sequencing and annotation.</title>
        <authorList>
            <consortium name="The Broad Institute Genomics Platform"/>
            <consortium name="The Broad Institute Genome Sequencing Center for Infectious Disease"/>
            <person name="Wu L."/>
            <person name="Ma J."/>
        </authorList>
    </citation>
    <scope>NUCLEOTIDE SEQUENCE [LARGE SCALE GENOMIC DNA]</scope>
    <source>
        <strain evidence="12">KCTC 52141</strain>
    </source>
</reference>
<dbReference type="InterPro" id="IPR037682">
    <property type="entry name" value="TonB_C"/>
</dbReference>
<dbReference type="RefSeq" id="WP_339618055.1">
    <property type="nucleotide sequence ID" value="NZ_AP031500.1"/>
</dbReference>
<evidence type="ECO:0000256" key="8">
    <source>
        <dbReference type="ARBA" id="ARBA00022989"/>
    </source>
</evidence>
<protein>
    <submittedName>
        <fullName evidence="11">Energy transducer TonB</fullName>
    </submittedName>
</protein>
<evidence type="ECO:0000256" key="5">
    <source>
        <dbReference type="ARBA" id="ARBA00022519"/>
    </source>
</evidence>
<evidence type="ECO:0000256" key="9">
    <source>
        <dbReference type="ARBA" id="ARBA00023136"/>
    </source>
</evidence>
<keyword evidence="8" id="KW-1133">Transmembrane helix</keyword>
<accession>A0ABV7HU96</accession>
<dbReference type="PANTHER" id="PTHR33446:SF14">
    <property type="entry name" value="PROTEIN TONB"/>
    <property type="match status" value="1"/>
</dbReference>
<dbReference type="InterPro" id="IPR006260">
    <property type="entry name" value="TonB/TolA_C"/>
</dbReference>
<evidence type="ECO:0000256" key="7">
    <source>
        <dbReference type="ARBA" id="ARBA00022927"/>
    </source>
</evidence>
<sequence>MTTATVMRFSAIPLGMAATAALLLVMATLIQVDYVYTEPEASVDIGKVVMPDTTIKTILPDLLARPEAPPAPPETPQITDEVVVEVVDPGRFTPQFPAQRDATLEVGLAQPGDYLPIVKVAPQYPRTALKRGMEGEVVVSFTVTRTGATRNVTVLQANTLDGTPTSVFNSAAIKAAERFKYKPRIENGTPLEVHGVKNRFIFSLD</sequence>
<evidence type="ECO:0000256" key="3">
    <source>
        <dbReference type="ARBA" id="ARBA00022448"/>
    </source>
</evidence>
<dbReference type="SUPFAM" id="SSF74653">
    <property type="entry name" value="TolA/TonB C-terminal domain"/>
    <property type="match status" value="1"/>
</dbReference>
<keyword evidence="3" id="KW-0813">Transport</keyword>
<keyword evidence="9" id="KW-0472">Membrane</keyword>
<keyword evidence="4" id="KW-1003">Cell membrane</keyword>
<evidence type="ECO:0000259" key="10">
    <source>
        <dbReference type="PROSITE" id="PS52015"/>
    </source>
</evidence>
<organism evidence="11 12">
    <name type="scientific">Gilvimarinus japonicus</name>
    <dbReference type="NCBI Taxonomy" id="1796469"/>
    <lineage>
        <taxon>Bacteria</taxon>
        <taxon>Pseudomonadati</taxon>
        <taxon>Pseudomonadota</taxon>
        <taxon>Gammaproteobacteria</taxon>
        <taxon>Cellvibrionales</taxon>
        <taxon>Cellvibrionaceae</taxon>
        <taxon>Gilvimarinus</taxon>
    </lineage>
</organism>
<proteinExistence type="inferred from homology"/>
<keyword evidence="6" id="KW-0812">Transmembrane</keyword>
<dbReference type="Proteomes" id="UP001595548">
    <property type="component" value="Unassembled WGS sequence"/>
</dbReference>
<evidence type="ECO:0000256" key="4">
    <source>
        <dbReference type="ARBA" id="ARBA00022475"/>
    </source>
</evidence>
<keyword evidence="7" id="KW-0653">Protein transport</keyword>
<comment type="subcellular location">
    <subcellularLocation>
        <location evidence="1">Cell inner membrane</location>
        <topology evidence="1">Single-pass membrane protein</topology>
        <orientation evidence="1">Periplasmic side</orientation>
    </subcellularLocation>
</comment>
<keyword evidence="5" id="KW-0997">Cell inner membrane</keyword>